<evidence type="ECO:0000313" key="1">
    <source>
        <dbReference type="EMBL" id="PWU66846.1"/>
    </source>
</evidence>
<sequence length="263" mass="29759">MIKLFATDLDGTLLKSGNTIKNKDIEAIHSLSKTEIDFAIATGRLDRDILEICKEIRKNAHRVSQNGAFVLSDSHDFIHQRTFDLEMSYKLHEHITSYSHLVCISTKDEIYISKRTEELKAMENFLYFPLIEGIDFIDKYGTEINPSKYMLLGENKQLVSIEEEIKNLFGISIESYISDPNCLDIVPKGVSKADGLKRLAKHLHIKPSEIAVIGDAYNDIPMFEMTPNSFCMSSAPIEVQAKAKHIVDDVYEAIEQITSLVSN</sequence>
<reference evidence="1 2" key="1">
    <citation type="submission" date="2018-05" db="EMBL/GenBank/DDBJ databases">
        <title>Genomic analysis of Gracilibacillus dipsosauri DD1 reveals novel features of a salt-tolerant amylase.</title>
        <authorList>
            <person name="Deutch C.E."/>
            <person name="Yang S."/>
        </authorList>
    </citation>
    <scope>NUCLEOTIDE SEQUENCE [LARGE SCALE GENOMIC DNA]</scope>
    <source>
        <strain evidence="1 2">DD1</strain>
    </source>
</reference>
<comment type="caution">
    <text evidence="1">The sequence shown here is derived from an EMBL/GenBank/DDBJ whole genome shotgun (WGS) entry which is preliminary data.</text>
</comment>
<dbReference type="SFLD" id="SFLDG01140">
    <property type="entry name" value="C2.B:_Phosphomannomutase_and_P"/>
    <property type="match status" value="1"/>
</dbReference>
<dbReference type="Proteomes" id="UP000245624">
    <property type="component" value="Unassembled WGS sequence"/>
</dbReference>
<proteinExistence type="predicted"/>
<name>A0A317KU50_9BACI</name>
<accession>A0A317KU50</accession>
<dbReference type="PANTHER" id="PTHR10000:SF8">
    <property type="entry name" value="HAD SUPERFAMILY HYDROLASE-LIKE, TYPE 3"/>
    <property type="match status" value="1"/>
</dbReference>
<dbReference type="Pfam" id="PF08282">
    <property type="entry name" value="Hydrolase_3"/>
    <property type="match status" value="1"/>
</dbReference>
<dbReference type="GO" id="GO:0005829">
    <property type="term" value="C:cytosol"/>
    <property type="evidence" value="ECO:0007669"/>
    <property type="project" value="TreeGrafter"/>
</dbReference>
<dbReference type="RefSeq" id="WP_109985569.1">
    <property type="nucleotide sequence ID" value="NZ_QGTD01000020.1"/>
</dbReference>
<protein>
    <submittedName>
        <fullName evidence="1">Cof-type HAD-IIB family hydrolase</fullName>
    </submittedName>
</protein>
<dbReference type="InterPro" id="IPR036412">
    <property type="entry name" value="HAD-like_sf"/>
</dbReference>
<keyword evidence="1" id="KW-0378">Hydrolase</keyword>
<dbReference type="SFLD" id="SFLDS00003">
    <property type="entry name" value="Haloacid_Dehalogenase"/>
    <property type="match status" value="1"/>
</dbReference>
<dbReference type="InterPro" id="IPR000150">
    <property type="entry name" value="Cof"/>
</dbReference>
<evidence type="ECO:0000313" key="2">
    <source>
        <dbReference type="Proteomes" id="UP000245624"/>
    </source>
</evidence>
<dbReference type="GO" id="GO:0000287">
    <property type="term" value="F:magnesium ion binding"/>
    <property type="evidence" value="ECO:0007669"/>
    <property type="project" value="TreeGrafter"/>
</dbReference>
<dbReference type="NCBIfam" id="TIGR01484">
    <property type="entry name" value="HAD-SF-IIB"/>
    <property type="match status" value="1"/>
</dbReference>
<dbReference type="InterPro" id="IPR023214">
    <property type="entry name" value="HAD_sf"/>
</dbReference>
<dbReference type="Gene3D" id="3.40.50.1000">
    <property type="entry name" value="HAD superfamily/HAD-like"/>
    <property type="match status" value="1"/>
</dbReference>
<dbReference type="PANTHER" id="PTHR10000">
    <property type="entry name" value="PHOSPHOSERINE PHOSPHATASE"/>
    <property type="match status" value="1"/>
</dbReference>
<dbReference type="Gene3D" id="3.30.1240.10">
    <property type="match status" value="1"/>
</dbReference>
<dbReference type="EMBL" id="QGTD01000020">
    <property type="protein sequence ID" value="PWU66846.1"/>
    <property type="molecule type" value="Genomic_DNA"/>
</dbReference>
<dbReference type="GO" id="GO:0016791">
    <property type="term" value="F:phosphatase activity"/>
    <property type="evidence" value="ECO:0007669"/>
    <property type="project" value="TreeGrafter"/>
</dbReference>
<organism evidence="1 2">
    <name type="scientific">Gracilibacillus dipsosauri</name>
    <dbReference type="NCBI Taxonomy" id="178340"/>
    <lineage>
        <taxon>Bacteria</taxon>
        <taxon>Bacillati</taxon>
        <taxon>Bacillota</taxon>
        <taxon>Bacilli</taxon>
        <taxon>Bacillales</taxon>
        <taxon>Bacillaceae</taxon>
        <taxon>Gracilibacillus</taxon>
    </lineage>
</organism>
<dbReference type="AlphaFoldDB" id="A0A317KU50"/>
<dbReference type="SUPFAM" id="SSF56784">
    <property type="entry name" value="HAD-like"/>
    <property type="match status" value="1"/>
</dbReference>
<dbReference type="OrthoDB" id="9806027at2"/>
<dbReference type="NCBIfam" id="TIGR00099">
    <property type="entry name" value="Cof-subfamily"/>
    <property type="match status" value="1"/>
</dbReference>
<dbReference type="InterPro" id="IPR006379">
    <property type="entry name" value="HAD-SF_hydro_IIB"/>
</dbReference>
<gene>
    <name evidence="1" type="ORF">DLJ74_18445</name>
</gene>
<keyword evidence="2" id="KW-1185">Reference proteome</keyword>